<dbReference type="EMBL" id="JBCAWK010000013">
    <property type="protein sequence ID" value="KAK8844730.1"/>
    <property type="molecule type" value="Genomic_DNA"/>
</dbReference>
<feature type="compositionally biased region" description="Low complexity" evidence="10">
    <location>
        <begin position="112"/>
        <end position="128"/>
    </location>
</feature>
<dbReference type="GeneID" id="92183838"/>
<feature type="transmembrane region" description="Helical" evidence="9">
    <location>
        <begin position="33"/>
        <end position="54"/>
    </location>
</feature>
<evidence type="ECO:0000256" key="3">
    <source>
        <dbReference type="ARBA" id="ARBA00007035"/>
    </source>
</evidence>
<comment type="function">
    <text evidence="1 9">Required for assembly of cytochrome c oxidase (complex IV).</text>
</comment>
<dbReference type="PANTHER" id="PTHR15642">
    <property type="entry name" value="CYTOCHROME C OXIDASE ASSEMBLY FACTOR 3, MITOCHONDRIAL"/>
    <property type="match status" value="1"/>
</dbReference>
<dbReference type="Pfam" id="PF09813">
    <property type="entry name" value="Coa3_cc"/>
    <property type="match status" value="1"/>
</dbReference>
<dbReference type="PANTHER" id="PTHR15642:SF3">
    <property type="entry name" value="CYTOCHROME C OXIDASE ASSEMBLY FACTOR 3 HOMOLOG, MITOCHONDRIAL"/>
    <property type="match status" value="1"/>
</dbReference>
<feature type="compositionally biased region" description="Polar residues" evidence="10">
    <location>
        <begin position="100"/>
        <end position="111"/>
    </location>
</feature>
<feature type="region of interest" description="Disordered" evidence="10">
    <location>
        <begin position="100"/>
        <end position="141"/>
    </location>
</feature>
<dbReference type="AlphaFoldDB" id="A0AAW0YU24"/>
<feature type="compositionally biased region" description="Polar residues" evidence="10">
    <location>
        <begin position="129"/>
        <end position="141"/>
    </location>
</feature>
<evidence type="ECO:0000313" key="13">
    <source>
        <dbReference type="Proteomes" id="UP001388673"/>
    </source>
</evidence>
<evidence type="ECO:0000256" key="6">
    <source>
        <dbReference type="ARBA" id="ARBA00022989"/>
    </source>
</evidence>
<gene>
    <name evidence="12" type="ORF">IAR55_006580</name>
</gene>
<evidence type="ECO:0000256" key="1">
    <source>
        <dbReference type="ARBA" id="ARBA00003064"/>
    </source>
</evidence>
<evidence type="ECO:0000256" key="10">
    <source>
        <dbReference type="SAM" id="MobiDB-lite"/>
    </source>
</evidence>
<dbReference type="RefSeq" id="XP_066799954.1">
    <property type="nucleotide sequence ID" value="XM_066949660.1"/>
</dbReference>
<comment type="subcellular location">
    <subcellularLocation>
        <location evidence="2">Mitochondrion membrane</location>
        <topology evidence="2">Single-pass membrane protein</topology>
    </subcellularLocation>
</comment>
<evidence type="ECO:0000256" key="8">
    <source>
        <dbReference type="ARBA" id="ARBA00023136"/>
    </source>
</evidence>
<dbReference type="GO" id="GO:0033617">
    <property type="term" value="P:mitochondrial respiratory chain complex IV assembly"/>
    <property type="evidence" value="ECO:0007669"/>
    <property type="project" value="UniProtKB-UniRule"/>
</dbReference>
<evidence type="ECO:0000256" key="5">
    <source>
        <dbReference type="ARBA" id="ARBA00022692"/>
    </source>
</evidence>
<keyword evidence="8 9" id="KW-0472">Membrane</keyword>
<name>A0AAW0YU24_9TREE</name>
<evidence type="ECO:0000259" key="11">
    <source>
        <dbReference type="Pfam" id="PF09813"/>
    </source>
</evidence>
<proteinExistence type="inferred from homology"/>
<organism evidence="12 13">
    <name type="scientific">Kwoniella newhampshirensis</name>
    <dbReference type="NCBI Taxonomy" id="1651941"/>
    <lineage>
        <taxon>Eukaryota</taxon>
        <taxon>Fungi</taxon>
        <taxon>Dikarya</taxon>
        <taxon>Basidiomycota</taxon>
        <taxon>Agaricomycotina</taxon>
        <taxon>Tremellomycetes</taxon>
        <taxon>Tremellales</taxon>
        <taxon>Cryptococcaceae</taxon>
        <taxon>Kwoniella</taxon>
    </lineage>
</organism>
<dbReference type="GO" id="GO:0005743">
    <property type="term" value="C:mitochondrial inner membrane"/>
    <property type="evidence" value="ECO:0007669"/>
    <property type="project" value="UniProtKB-UniRule"/>
</dbReference>
<dbReference type="KEGG" id="kne:92183838"/>
<evidence type="ECO:0000256" key="9">
    <source>
        <dbReference type="RuleBase" id="RU367056"/>
    </source>
</evidence>
<dbReference type="InterPro" id="IPR041752">
    <property type="entry name" value="Coa3"/>
</dbReference>
<dbReference type="InterPro" id="IPR018628">
    <property type="entry name" value="Coa3_CC"/>
</dbReference>
<reference evidence="12 13" key="1">
    <citation type="journal article" date="2024" name="bioRxiv">
        <title>Comparative genomics of Cryptococcus and Kwoniella reveals pathogenesis evolution and contrasting karyotype dynamics via intercentromeric recombination or chromosome fusion.</title>
        <authorList>
            <person name="Coelho M.A."/>
            <person name="David-Palma M."/>
            <person name="Shea T."/>
            <person name="Bowers K."/>
            <person name="McGinley-Smith S."/>
            <person name="Mohammad A.W."/>
            <person name="Gnirke A."/>
            <person name="Yurkov A.M."/>
            <person name="Nowrousian M."/>
            <person name="Sun S."/>
            <person name="Cuomo C.A."/>
            <person name="Heitman J."/>
        </authorList>
    </citation>
    <scope>NUCLEOTIDE SEQUENCE [LARGE SCALE GENOMIC DNA]</scope>
    <source>
        <strain evidence="12 13">CBS 13917</strain>
    </source>
</reference>
<comment type="caution">
    <text evidence="12">The sequence shown here is derived from an EMBL/GenBank/DDBJ whole genome shotgun (WGS) entry which is preliminary data.</text>
</comment>
<keyword evidence="7 9" id="KW-0496">Mitochondrion</keyword>
<keyword evidence="5 9" id="KW-0812">Transmembrane</keyword>
<keyword evidence="9" id="KW-0999">Mitochondrion inner membrane</keyword>
<protein>
    <recommendedName>
        <fullName evidence="9">Cytochrome c oxidase assembly factor 3</fullName>
    </recommendedName>
</protein>
<keyword evidence="13" id="KW-1185">Reference proteome</keyword>
<dbReference type="Proteomes" id="UP001388673">
    <property type="component" value="Unassembled WGS sequence"/>
</dbReference>
<sequence>MSHTPPTPKAINLSYHPKGYGMSSSLKRARKPFILTNSLIGGTIFAFAVGVYFYSISAVQQDDFSDVEDLLPPLEERSKLRSIEDEAREQRSLQSIASALPLSNTNANNRQPLPSATSSPASPSKSLPQMQSEVSQAISSTRGRGWGFGTKRLNEVDWVKKMGWVDGKGNVLVWGAPDVDRLGRVEGGANGKRLV</sequence>
<comment type="similarity">
    <text evidence="3 9">Belongs to the COA3 family.</text>
</comment>
<evidence type="ECO:0000256" key="7">
    <source>
        <dbReference type="ARBA" id="ARBA00023128"/>
    </source>
</evidence>
<accession>A0AAW0YU24</accession>
<comment type="subunit">
    <text evidence="4 9">Component of 250-400 kDa complexes called cytochrome oxidase assembly intermediates or COA complexes.</text>
</comment>
<keyword evidence="6 9" id="KW-1133">Transmembrane helix</keyword>
<feature type="domain" description="Cytochrome c oxidase assembly factor 3 mitochondrial coiled-coil" evidence="11">
    <location>
        <begin position="26"/>
        <end position="69"/>
    </location>
</feature>
<evidence type="ECO:0000256" key="4">
    <source>
        <dbReference type="ARBA" id="ARBA00011351"/>
    </source>
</evidence>
<evidence type="ECO:0000313" key="12">
    <source>
        <dbReference type="EMBL" id="KAK8844730.1"/>
    </source>
</evidence>
<evidence type="ECO:0000256" key="2">
    <source>
        <dbReference type="ARBA" id="ARBA00004304"/>
    </source>
</evidence>